<organism evidence="1 2">
    <name type="scientific">Candidatus Magnetoglobus multicellularis str. Araruama</name>
    <dbReference type="NCBI Taxonomy" id="890399"/>
    <lineage>
        <taxon>Bacteria</taxon>
        <taxon>Pseudomonadati</taxon>
        <taxon>Thermodesulfobacteriota</taxon>
        <taxon>Desulfobacteria</taxon>
        <taxon>Desulfobacterales</taxon>
        <taxon>Desulfobacteraceae</taxon>
        <taxon>Candidatus Magnetoglobus</taxon>
    </lineage>
</organism>
<protein>
    <submittedName>
        <fullName evidence="1">Uncharacterized protein</fullName>
    </submittedName>
</protein>
<dbReference type="Proteomes" id="UP000189670">
    <property type="component" value="Unassembled WGS sequence"/>
</dbReference>
<dbReference type="EMBL" id="ATBP01000970">
    <property type="protein sequence ID" value="ETR68396.1"/>
    <property type="molecule type" value="Genomic_DNA"/>
</dbReference>
<evidence type="ECO:0000313" key="2">
    <source>
        <dbReference type="Proteomes" id="UP000189670"/>
    </source>
</evidence>
<sequence>MIVKSLSRKKQKRDPFYRLVKYVAKDTSDDDDLMCFNINTADLSDYRAIANEFKENVSLCKRQVKNSVLVYHDFLSMHPDDYEKLNPEILRDLALKWLEIRKVIDVDHISDEKGRVTSVVTGGCLVFGNIHDESQPGQNKNFHIHLMFSPNRLGETKRIRLTKSQFRKALLELEAYQKEKYPELTNSIVLDKMTEKNMFKTASTRRNEIEKKVQNRLDNDPSKTKRVTKVQEVRDIFIGCLDKAKSKTELVTLLADHGLVWHERGKKKRLALRTVEDRRGNGTGLIVHLGNWIFIMKRLWNGIKLKTVKKNYKLQLIIKRKNAQKKGIRLKDHCNLYSIFAVVLPLYKLY</sequence>
<name>A0A1V1P0V4_9BACT</name>
<gene>
    <name evidence="1" type="ORF">OMM_04595</name>
</gene>
<comment type="caution">
    <text evidence="1">The sequence shown here is derived from an EMBL/GenBank/DDBJ whole genome shotgun (WGS) entry which is preliminary data.</text>
</comment>
<dbReference type="AlphaFoldDB" id="A0A1V1P0V4"/>
<reference evidence="2" key="1">
    <citation type="submission" date="2012-11" db="EMBL/GenBank/DDBJ databases">
        <authorList>
            <person name="Lucero-Rivera Y.E."/>
            <person name="Tovar-Ramirez D."/>
        </authorList>
    </citation>
    <scope>NUCLEOTIDE SEQUENCE [LARGE SCALE GENOMIC DNA]</scope>
    <source>
        <strain evidence="2">Araruama</strain>
    </source>
</reference>
<evidence type="ECO:0000313" key="1">
    <source>
        <dbReference type="EMBL" id="ETR68396.1"/>
    </source>
</evidence>
<accession>A0A1V1P0V4</accession>
<proteinExistence type="predicted"/>